<protein>
    <submittedName>
        <fullName evidence="3">DUF2589 domain-containing protein</fullName>
    </submittedName>
</protein>
<dbReference type="Proteomes" id="UP000682005">
    <property type="component" value="Chromosome 1"/>
</dbReference>
<reference evidence="2 4" key="1">
    <citation type="submission" date="2015-07" db="EMBL/GenBank/DDBJ databases">
        <authorList>
            <person name="Noorani M."/>
        </authorList>
    </citation>
    <scope>NUCLEOTIDE SEQUENCE [LARGE SCALE GENOMIC DNA]</scope>
    <source>
        <strain evidence="2 4">W1435</strain>
    </source>
</reference>
<dbReference type="KEGG" id="pfus:ADJ77_04030"/>
<evidence type="ECO:0000313" key="2">
    <source>
        <dbReference type="EMBL" id="AKU69000.1"/>
    </source>
</evidence>
<dbReference type="AlphaFoldDB" id="A0A0K1NJ06"/>
<name>A0A0K1NJ06_9BACT</name>
<organism evidence="2 4">
    <name type="scientific">Prevotella fusca JCM 17724</name>
    <dbReference type="NCBI Taxonomy" id="1236517"/>
    <lineage>
        <taxon>Bacteria</taxon>
        <taxon>Pseudomonadati</taxon>
        <taxon>Bacteroidota</taxon>
        <taxon>Bacteroidia</taxon>
        <taxon>Bacteroidales</taxon>
        <taxon>Prevotellaceae</taxon>
        <taxon>Prevotella</taxon>
    </lineage>
</organism>
<evidence type="ECO:0000313" key="3">
    <source>
        <dbReference type="EMBL" id="QUB86626.1"/>
    </source>
</evidence>
<sequence>MGNDTTNTKDIRPEDMSGNRDKFSMDMTLADMLTGMIQSTVAADQKAAEDYLKVLRDYALMPSANAKGRERLKMIDFEMTDSDGERQVISIPKLSLLPLPVLRVSEATFDIEAQIDIKTVVSGKEREHFLKRYPLFKNRLRSVPKAEKADKLGEEMLRRKIIAPGVRVRLIRPVPTETSRSTEMEKKMTNIKVHVKLEPVQLPDGMRGLLQATDSSIKVIAKDKNQE</sequence>
<dbReference type="Proteomes" id="UP000060345">
    <property type="component" value="Chromosome 1"/>
</dbReference>
<feature type="compositionally biased region" description="Basic and acidic residues" evidence="1">
    <location>
        <begin position="7"/>
        <end position="22"/>
    </location>
</feature>
<dbReference type="InterPro" id="IPR024510">
    <property type="entry name" value="DUF2589"/>
</dbReference>
<dbReference type="EMBL" id="CP072370">
    <property type="protein sequence ID" value="QUB86626.1"/>
    <property type="molecule type" value="Genomic_DNA"/>
</dbReference>
<gene>
    <name evidence="2" type="ORF">ADJ77_04030</name>
    <name evidence="3" type="ORF">J5A51_11155</name>
</gene>
<dbReference type="RefSeq" id="WP_025077568.1">
    <property type="nucleotide sequence ID" value="NZ_BAKO01000002.1"/>
</dbReference>
<proteinExistence type="predicted"/>
<accession>A0A0K1NJ06</accession>
<feature type="region of interest" description="Disordered" evidence="1">
    <location>
        <begin position="1"/>
        <end position="22"/>
    </location>
</feature>
<evidence type="ECO:0000313" key="4">
    <source>
        <dbReference type="Proteomes" id="UP000060345"/>
    </source>
</evidence>
<keyword evidence="5" id="KW-1185">Reference proteome</keyword>
<evidence type="ECO:0000256" key="1">
    <source>
        <dbReference type="SAM" id="MobiDB-lite"/>
    </source>
</evidence>
<reference evidence="3 5" key="2">
    <citation type="submission" date="2021-03" db="EMBL/GenBank/DDBJ databases">
        <title>Human Oral Microbial Genomes.</title>
        <authorList>
            <person name="Johnston C.D."/>
            <person name="Chen T."/>
            <person name="Dewhirst F.E."/>
        </authorList>
    </citation>
    <scope>NUCLEOTIDE SEQUENCE [LARGE SCALE GENOMIC DNA]</scope>
    <source>
        <strain evidence="3 5">W1435</strain>
    </source>
</reference>
<evidence type="ECO:0000313" key="5">
    <source>
        <dbReference type="Proteomes" id="UP000682005"/>
    </source>
</evidence>
<dbReference type="Pfam" id="PF11655">
    <property type="entry name" value="DUF2589"/>
    <property type="match status" value="1"/>
</dbReference>
<dbReference type="OrthoDB" id="1069177at2"/>
<dbReference type="EMBL" id="CP012074">
    <property type="protein sequence ID" value="AKU69000.1"/>
    <property type="molecule type" value="Genomic_DNA"/>
</dbReference>